<feature type="transmembrane region" description="Helical" evidence="1">
    <location>
        <begin position="15"/>
        <end position="31"/>
    </location>
</feature>
<gene>
    <name evidence="2" type="ORF">BS101_21315</name>
</gene>
<name>A0A1L5FDH7_CLOKL</name>
<organism evidence="2 3">
    <name type="scientific">Clostridium kluyveri</name>
    <dbReference type="NCBI Taxonomy" id="1534"/>
    <lineage>
        <taxon>Bacteria</taxon>
        <taxon>Bacillati</taxon>
        <taxon>Bacillota</taxon>
        <taxon>Clostridia</taxon>
        <taxon>Eubacteriales</taxon>
        <taxon>Clostridiaceae</taxon>
        <taxon>Clostridium</taxon>
    </lineage>
</organism>
<protein>
    <recommendedName>
        <fullName evidence="4">PsbP C-terminal domain-containing protein</fullName>
    </recommendedName>
</protein>
<dbReference type="RefSeq" id="WP_073540814.1">
    <property type="nucleotide sequence ID" value="NZ_CP018335.1"/>
</dbReference>
<evidence type="ECO:0008006" key="4">
    <source>
        <dbReference type="Google" id="ProtNLM"/>
    </source>
</evidence>
<evidence type="ECO:0000313" key="2">
    <source>
        <dbReference type="EMBL" id="APM41061.1"/>
    </source>
</evidence>
<accession>A0A1L5FDH7</accession>
<evidence type="ECO:0000313" key="3">
    <source>
        <dbReference type="Proteomes" id="UP000184604"/>
    </source>
</evidence>
<dbReference type="OrthoDB" id="1739449at2"/>
<dbReference type="AlphaFoldDB" id="A0A1L5FDH7"/>
<keyword evidence="1" id="KW-1133">Transmembrane helix</keyword>
<dbReference type="EMBL" id="CP018335">
    <property type="protein sequence ID" value="APM41061.1"/>
    <property type="molecule type" value="Genomic_DNA"/>
</dbReference>
<dbReference type="Proteomes" id="UP000184604">
    <property type="component" value="Chromosome"/>
</dbReference>
<proteinExistence type="predicted"/>
<sequence>MTPIIKSIVINKRKLGVTIIIIGLMMVLLGLEKNFDMKLKFTALMQNNIKYLTQYEGMQSKLRYKLPSKWSSENQDMSGNEILYHSDFKSEDNKIRGFVEVWNLDGSLKSFLENSKIISQKQNLYKNYHISEIEINGVSGYLIEYTITKEVGDSYKGIEYFLKKGTQFCRFSFFVNESDFKENMPTIFETIVKTLEYK</sequence>
<evidence type="ECO:0000256" key="1">
    <source>
        <dbReference type="SAM" id="Phobius"/>
    </source>
</evidence>
<keyword evidence="1" id="KW-0812">Transmembrane</keyword>
<reference evidence="2 3" key="1">
    <citation type="submission" date="2016-12" db="EMBL/GenBank/DDBJ databases">
        <title>Complete genome sequence of Clostridium kluyveri JZZ isolated from the pit mud of a Chinese flavor liquor-making factory.</title>
        <authorList>
            <person name="Wang Y."/>
        </authorList>
    </citation>
    <scope>NUCLEOTIDE SEQUENCE [LARGE SCALE GENOMIC DNA]</scope>
    <source>
        <strain evidence="2 3">JZZ</strain>
    </source>
</reference>
<keyword evidence="1" id="KW-0472">Membrane</keyword>